<evidence type="ECO:0000313" key="2">
    <source>
        <dbReference type="EMBL" id="QUL98796.1"/>
    </source>
</evidence>
<proteinExistence type="predicted"/>
<dbReference type="AlphaFoldDB" id="A0AAT9LCK6"/>
<organism evidence="2">
    <name type="scientific">Candidatus Fermentithermobacillus carboniphilus</name>
    <dbReference type="NCBI Taxonomy" id="3085328"/>
    <lineage>
        <taxon>Bacteria</taxon>
        <taxon>Bacillati</taxon>
        <taxon>Bacillota</taxon>
        <taxon>Candidatus Fermentithermobacillia</taxon>
        <taxon>Candidatus Fermentithermobacillales</taxon>
        <taxon>Candidatus Fermentithermobacillaceae</taxon>
        <taxon>Candidatus Fermentithermobacillus</taxon>
    </lineage>
</organism>
<dbReference type="SUPFAM" id="SSF81301">
    <property type="entry name" value="Nucleotidyltransferase"/>
    <property type="match status" value="1"/>
</dbReference>
<name>A0AAT9LCK6_9FIRM</name>
<accession>A0AAT9LCK6</accession>
<dbReference type="PANTHER" id="PTHR43852:SF3">
    <property type="entry name" value="NUCLEOTIDYLTRANSFERASE"/>
    <property type="match status" value="1"/>
</dbReference>
<evidence type="ECO:0000259" key="1">
    <source>
        <dbReference type="Pfam" id="PF18765"/>
    </source>
</evidence>
<dbReference type="InterPro" id="IPR052930">
    <property type="entry name" value="TA_antitoxin_MntA"/>
</dbReference>
<dbReference type="EMBL" id="CP062796">
    <property type="protein sequence ID" value="QUL98796.1"/>
    <property type="molecule type" value="Genomic_DNA"/>
</dbReference>
<dbReference type="InterPro" id="IPR041633">
    <property type="entry name" value="Polbeta"/>
</dbReference>
<dbReference type="KEGG" id="fcz:IMF26_01565"/>
<protein>
    <recommendedName>
        <fullName evidence="1">Polymerase beta nucleotidyltransferase domain-containing protein</fullName>
    </recommendedName>
</protein>
<feature type="domain" description="Polymerase beta nucleotidyltransferase" evidence="1">
    <location>
        <begin position="49"/>
        <end position="132"/>
    </location>
</feature>
<dbReference type="InterPro" id="IPR043519">
    <property type="entry name" value="NT_sf"/>
</dbReference>
<sequence length="171" mass="19168">MNVRAGEESTIGTGPKTFYIDTGASGTIVKHLSDAEVQSALKVLRDRVASVDKVQFAYIHGSFLEPYPSHDLDLALYLHDMSEEEKLNLCLELSSQLGRETGLPVDVHPIDPEHLGLCFDIIRGLLIFSRNDKLQEEFQEKTILRYMDYRPLLKQVLLDLAGNPGETAKLL</sequence>
<dbReference type="PANTHER" id="PTHR43852">
    <property type="entry name" value="NUCLEOTIDYLTRANSFERASE"/>
    <property type="match status" value="1"/>
</dbReference>
<dbReference type="Pfam" id="PF18765">
    <property type="entry name" value="Polbeta"/>
    <property type="match status" value="1"/>
</dbReference>
<reference evidence="2" key="1">
    <citation type="submission" date="2020-10" db="EMBL/GenBank/DDBJ databases">
        <authorList>
            <person name="Kadnikov V."/>
            <person name="Beletsky A.V."/>
            <person name="Mardanov A.V."/>
            <person name="Karnachuk O.V."/>
            <person name="Ravin N.V."/>
        </authorList>
    </citation>
    <scope>NUCLEOTIDE SEQUENCE</scope>
    <source>
        <strain evidence="2">Bu02</strain>
    </source>
</reference>
<gene>
    <name evidence="2" type="ORF">IMF26_01565</name>
</gene>
<reference evidence="2" key="2">
    <citation type="journal article" date="2023" name="Biology">
        <title>Prokaryotic Life Associated with Coal-Fire Gas Vents Revealed by Metagenomics.</title>
        <authorList>
            <person name="Kadnikov V.V."/>
            <person name="Mardanov A.V."/>
            <person name="Beletsky A.V."/>
            <person name="Karnachuk O.V."/>
            <person name="Ravin N.V."/>
        </authorList>
    </citation>
    <scope>NUCLEOTIDE SEQUENCE</scope>
    <source>
        <strain evidence="2">Bu02</strain>
    </source>
</reference>